<evidence type="ECO:0000313" key="2">
    <source>
        <dbReference type="Proteomes" id="UP000053097"/>
    </source>
</evidence>
<name>A0A026VY76_OOCBI</name>
<accession>A0A026VY76</accession>
<gene>
    <name evidence="1" type="ORF">X777_12674</name>
</gene>
<evidence type="ECO:0000313" key="1">
    <source>
        <dbReference type="EMBL" id="EZA48758.1"/>
    </source>
</evidence>
<keyword evidence="2" id="KW-1185">Reference proteome</keyword>
<proteinExistence type="predicted"/>
<dbReference type="AlphaFoldDB" id="A0A026VY76"/>
<dbReference type="EMBL" id="KK107570">
    <property type="protein sequence ID" value="EZA48758.1"/>
    <property type="molecule type" value="Genomic_DNA"/>
</dbReference>
<dbReference type="Proteomes" id="UP000053097">
    <property type="component" value="Unassembled WGS sequence"/>
</dbReference>
<organism evidence="1 2">
    <name type="scientific">Ooceraea biroi</name>
    <name type="common">Clonal raider ant</name>
    <name type="synonym">Cerapachys biroi</name>
    <dbReference type="NCBI Taxonomy" id="2015173"/>
    <lineage>
        <taxon>Eukaryota</taxon>
        <taxon>Metazoa</taxon>
        <taxon>Ecdysozoa</taxon>
        <taxon>Arthropoda</taxon>
        <taxon>Hexapoda</taxon>
        <taxon>Insecta</taxon>
        <taxon>Pterygota</taxon>
        <taxon>Neoptera</taxon>
        <taxon>Endopterygota</taxon>
        <taxon>Hymenoptera</taxon>
        <taxon>Apocrita</taxon>
        <taxon>Aculeata</taxon>
        <taxon>Formicoidea</taxon>
        <taxon>Formicidae</taxon>
        <taxon>Dorylinae</taxon>
        <taxon>Ooceraea</taxon>
    </lineage>
</organism>
<protein>
    <submittedName>
        <fullName evidence="1">Uncharacterized protein</fullName>
    </submittedName>
</protein>
<sequence>MVTLTTTDPAVVTAAAVPLGNPTAESATSCESQSYTASPACATSPFYFETIPVGVVRKAIFRQLDTNCKFLSKKYVGIVRPLESALQFFQLEIGERGAVPALLSLADDARRPFFALRASRKIVRYKKTRFIYPDRGRQR</sequence>
<reference evidence="1 2" key="1">
    <citation type="journal article" date="2014" name="Curr. Biol.">
        <title>The genome of the clonal raider ant Cerapachys biroi.</title>
        <authorList>
            <person name="Oxley P.R."/>
            <person name="Ji L."/>
            <person name="Fetter-Pruneda I."/>
            <person name="McKenzie S.K."/>
            <person name="Li C."/>
            <person name="Hu H."/>
            <person name="Zhang G."/>
            <person name="Kronauer D.J."/>
        </authorList>
    </citation>
    <scope>NUCLEOTIDE SEQUENCE [LARGE SCALE GENOMIC DNA]</scope>
</reference>